<dbReference type="InterPro" id="IPR003664">
    <property type="entry name" value="FA_synthesis"/>
</dbReference>
<accession>A0ABV1G855</accession>
<comment type="catalytic activity">
    <reaction evidence="1 10">
        <text>a fatty acyl-[ACP] + phosphate = an acyl phosphate + holo-[ACP]</text>
        <dbReference type="Rhea" id="RHEA:42292"/>
        <dbReference type="Rhea" id="RHEA-COMP:9685"/>
        <dbReference type="Rhea" id="RHEA-COMP:14125"/>
        <dbReference type="ChEBI" id="CHEBI:43474"/>
        <dbReference type="ChEBI" id="CHEBI:59918"/>
        <dbReference type="ChEBI" id="CHEBI:64479"/>
        <dbReference type="ChEBI" id="CHEBI:138651"/>
        <dbReference type="EC" id="2.3.1.274"/>
    </reaction>
</comment>
<evidence type="ECO:0000313" key="11">
    <source>
        <dbReference type="EMBL" id="MEQ2511603.1"/>
    </source>
</evidence>
<dbReference type="InterPro" id="IPR012281">
    <property type="entry name" value="Phospholipid_synth_PlsX-like"/>
</dbReference>
<comment type="caution">
    <text evidence="11">The sequence shown here is derived from an EMBL/GenBank/DDBJ whole genome shotgun (WGS) entry which is preliminary data.</text>
</comment>
<dbReference type="EC" id="2.3.1.274" evidence="8 10"/>
<keyword evidence="7 10" id="KW-1208">Phospholipid metabolism</keyword>
<comment type="subunit">
    <text evidence="9 10">Homodimer. Probably interacts with PlsY.</text>
</comment>
<dbReference type="EMBL" id="JBBMFF010000241">
    <property type="protein sequence ID" value="MEQ2511603.1"/>
    <property type="molecule type" value="Genomic_DNA"/>
</dbReference>
<evidence type="ECO:0000313" key="12">
    <source>
        <dbReference type="Proteomes" id="UP001491552"/>
    </source>
</evidence>
<comment type="pathway">
    <text evidence="10">Lipid metabolism; phospholipid metabolism.</text>
</comment>
<dbReference type="Gene3D" id="3.40.718.10">
    <property type="entry name" value="Isopropylmalate Dehydrogenase"/>
    <property type="match status" value="1"/>
</dbReference>
<dbReference type="PANTHER" id="PTHR30100">
    <property type="entry name" value="FATTY ACID/PHOSPHOLIPID SYNTHESIS PROTEIN PLSX"/>
    <property type="match status" value="1"/>
</dbReference>
<evidence type="ECO:0000256" key="4">
    <source>
        <dbReference type="ARBA" id="ARBA00022679"/>
    </source>
</evidence>
<keyword evidence="5 10" id="KW-0443">Lipid metabolism</keyword>
<dbReference type="Proteomes" id="UP001491552">
    <property type="component" value="Unassembled WGS sequence"/>
</dbReference>
<dbReference type="HAMAP" id="MF_00019">
    <property type="entry name" value="PlsX"/>
    <property type="match status" value="1"/>
</dbReference>
<dbReference type="PIRSF" id="PIRSF002465">
    <property type="entry name" value="Phsphlp_syn_PlsX"/>
    <property type="match status" value="1"/>
</dbReference>
<dbReference type="PANTHER" id="PTHR30100:SF1">
    <property type="entry name" value="PHOSPHATE ACYLTRANSFERASE"/>
    <property type="match status" value="1"/>
</dbReference>
<dbReference type="SUPFAM" id="SSF53659">
    <property type="entry name" value="Isocitrate/Isopropylmalate dehydrogenase-like"/>
    <property type="match status" value="1"/>
</dbReference>
<evidence type="ECO:0000256" key="5">
    <source>
        <dbReference type="ARBA" id="ARBA00023098"/>
    </source>
</evidence>
<evidence type="ECO:0000256" key="1">
    <source>
        <dbReference type="ARBA" id="ARBA00001232"/>
    </source>
</evidence>
<evidence type="ECO:0000256" key="3">
    <source>
        <dbReference type="ARBA" id="ARBA00022516"/>
    </source>
</evidence>
<gene>
    <name evidence="10" type="primary">plsX</name>
    <name evidence="11" type="ORF">WMO66_10170</name>
</gene>
<keyword evidence="6 10" id="KW-0594">Phospholipid biosynthesis</keyword>
<evidence type="ECO:0000256" key="10">
    <source>
        <dbReference type="HAMAP-Rule" id="MF_00019"/>
    </source>
</evidence>
<reference evidence="11 12" key="1">
    <citation type="submission" date="2024-03" db="EMBL/GenBank/DDBJ databases">
        <title>Human intestinal bacterial collection.</title>
        <authorList>
            <person name="Pauvert C."/>
            <person name="Hitch T.C.A."/>
            <person name="Clavel T."/>
        </authorList>
    </citation>
    <scope>NUCLEOTIDE SEQUENCE [LARGE SCALE GENOMIC DNA]</scope>
    <source>
        <strain evidence="11 12">CLA-AA-H192</strain>
    </source>
</reference>
<comment type="subcellular location">
    <subcellularLocation>
        <location evidence="10">Cytoplasm</location>
    </subcellularLocation>
    <text evidence="10">Associated with the membrane possibly through PlsY.</text>
</comment>
<keyword evidence="3 10" id="KW-0444">Lipid biosynthesis</keyword>
<organism evidence="11 12">
    <name type="scientific">Faecousia intestinalis</name>
    <dbReference type="NCBI Taxonomy" id="3133167"/>
    <lineage>
        <taxon>Bacteria</taxon>
        <taxon>Bacillati</taxon>
        <taxon>Bacillota</taxon>
        <taxon>Clostridia</taxon>
        <taxon>Eubacteriales</taxon>
        <taxon>Oscillospiraceae</taxon>
        <taxon>Faecousia</taxon>
    </lineage>
</organism>
<comment type="similarity">
    <text evidence="10">Belongs to the PlsX family.</text>
</comment>
<evidence type="ECO:0000256" key="2">
    <source>
        <dbReference type="ARBA" id="ARBA00022490"/>
    </source>
</evidence>
<evidence type="ECO:0000256" key="9">
    <source>
        <dbReference type="ARBA" id="ARBA00046608"/>
    </source>
</evidence>
<keyword evidence="4 10" id="KW-0808">Transferase</keyword>
<proteinExistence type="inferred from homology"/>
<dbReference type="RefSeq" id="WP_349136322.1">
    <property type="nucleotide sequence ID" value="NZ_JBBMFF010000241.1"/>
</dbReference>
<keyword evidence="12" id="KW-1185">Reference proteome</keyword>
<evidence type="ECO:0000256" key="8">
    <source>
        <dbReference type="ARBA" id="ARBA00024069"/>
    </source>
</evidence>
<comment type="function">
    <text evidence="10">Catalyzes the reversible formation of acyl-phosphate (acyl-PO(4)) from acyl-[acyl-carrier-protein] (acyl-ACP). This enzyme utilizes acyl-ACP as fatty acyl donor, but not acyl-CoA.</text>
</comment>
<protein>
    <recommendedName>
        <fullName evidence="8 10">Phosphate acyltransferase</fullName>
        <ecNumber evidence="8 10">2.3.1.274</ecNumber>
    </recommendedName>
    <alternativeName>
        <fullName evidence="10">Acyl-ACP phosphotransacylase</fullName>
    </alternativeName>
    <alternativeName>
        <fullName evidence="10">Acyl-[acyl-carrier-protein]--phosphate acyltransferase</fullName>
    </alternativeName>
    <alternativeName>
        <fullName evidence="10">Phosphate-acyl-ACP acyltransferase</fullName>
    </alternativeName>
</protein>
<sequence length="328" mass="35351">MKKILIDVFGSDHPEQLLEGCARCTLEVPDVMLVLPDEEAMLRAELEKYPCNWDALEFMPASEIITNHDDPIDAVMHKRDSTLVKGMQRLKRDPELAGMLTAGSTGAALAGGVAYAGRIRGVRTPALATFLPSVPGRRLCLADCGANVDCKPERMEQFALMATALMQSCGVEEPRVGLLSVGVEESKGSHFIREVYDLLERLPIRFTGMMEARDALSGEYDVIVAEGFSGNVLLKTVEGTGLFTAARLRASTDPAVRAAGDTIAAELDFASNGASMLLGLPKPFLKAHGSANAATIPNAVRQLLQLSELDFPERLQALLARTAELQKA</sequence>
<evidence type="ECO:0000256" key="6">
    <source>
        <dbReference type="ARBA" id="ARBA00023209"/>
    </source>
</evidence>
<dbReference type="Pfam" id="PF02504">
    <property type="entry name" value="FA_synthesis"/>
    <property type="match status" value="1"/>
</dbReference>
<evidence type="ECO:0000256" key="7">
    <source>
        <dbReference type="ARBA" id="ARBA00023264"/>
    </source>
</evidence>
<keyword evidence="2 10" id="KW-0963">Cytoplasm</keyword>
<name>A0ABV1G855_9FIRM</name>